<gene>
    <name evidence="10" type="primary">trpC</name>
    <name evidence="10" type="ORF">LFW2832_00606</name>
</gene>
<evidence type="ECO:0000256" key="3">
    <source>
        <dbReference type="ARBA" id="ARBA00012362"/>
    </source>
</evidence>
<dbReference type="GO" id="GO:0004640">
    <property type="term" value="F:phosphoribosylanthranilate isomerase activity"/>
    <property type="evidence" value="ECO:0007669"/>
    <property type="project" value="TreeGrafter"/>
</dbReference>
<evidence type="ECO:0000256" key="8">
    <source>
        <dbReference type="ARBA" id="ARBA00023239"/>
    </source>
</evidence>
<comment type="pathway">
    <text evidence="2">Amino-acid biosynthesis; L-tryptophan biosynthesis; L-tryptophan from chorismate: step 4/5.</text>
</comment>
<dbReference type="SUPFAM" id="SSF51366">
    <property type="entry name" value="Ribulose-phoshate binding barrel"/>
    <property type="match status" value="1"/>
</dbReference>
<dbReference type="Gene3D" id="3.20.20.70">
    <property type="entry name" value="Aldolase class I"/>
    <property type="match status" value="1"/>
</dbReference>
<feature type="domain" description="Indole-3-glycerol phosphate synthase" evidence="9">
    <location>
        <begin position="23"/>
        <end position="250"/>
    </location>
</feature>
<dbReference type="CDD" id="cd00331">
    <property type="entry name" value="IGPS"/>
    <property type="match status" value="1"/>
</dbReference>
<evidence type="ECO:0000256" key="5">
    <source>
        <dbReference type="ARBA" id="ARBA00022793"/>
    </source>
</evidence>
<dbReference type="EC" id="4.1.1.48" evidence="3"/>
<evidence type="ECO:0000256" key="7">
    <source>
        <dbReference type="ARBA" id="ARBA00023141"/>
    </source>
</evidence>
<dbReference type="UniPathway" id="UPA00035">
    <property type="reaction ID" value="UER00043"/>
</dbReference>
<evidence type="ECO:0000256" key="4">
    <source>
        <dbReference type="ARBA" id="ARBA00022605"/>
    </source>
</evidence>
<protein>
    <recommendedName>
        <fullName evidence="3">indole-3-glycerol-phosphate synthase</fullName>
        <ecNumber evidence="3">4.1.1.48</ecNumber>
    </recommendedName>
</protein>
<organism evidence="10 11">
    <name type="scientific">Candidatus Bilamarchaeum dharawalense</name>
    <dbReference type="NCBI Taxonomy" id="2885759"/>
    <lineage>
        <taxon>Archaea</taxon>
        <taxon>Candidatus Micrarchaeota</taxon>
        <taxon>Candidatus Micrarchaeia</taxon>
        <taxon>Candidatus Anstonellales</taxon>
        <taxon>Candidatus Bilamarchaeaceae</taxon>
        <taxon>Candidatus Bilamarchaeum</taxon>
    </lineage>
</organism>
<evidence type="ECO:0000313" key="10">
    <source>
        <dbReference type="EMBL" id="VVC03908.1"/>
    </source>
</evidence>
<comment type="catalytic activity">
    <reaction evidence="1">
        <text>1-(2-carboxyphenylamino)-1-deoxy-D-ribulose 5-phosphate + H(+) = (1S,2R)-1-C-(indol-3-yl)glycerol 3-phosphate + CO2 + H2O</text>
        <dbReference type="Rhea" id="RHEA:23476"/>
        <dbReference type="ChEBI" id="CHEBI:15377"/>
        <dbReference type="ChEBI" id="CHEBI:15378"/>
        <dbReference type="ChEBI" id="CHEBI:16526"/>
        <dbReference type="ChEBI" id="CHEBI:58613"/>
        <dbReference type="ChEBI" id="CHEBI:58866"/>
        <dbReference type="EC" id="4.1.1.48"/>
    </reaction>
</comment>
<dbReference type="PANTHER" id="PTHR22854">
    <property type="entry name" value="TRYPTOPHAN BIOSYNTHESIS PROTEIN"/>
    <property type="match status" value="1"/>
</dbReference>
<dbReference type="InterPro" id="IPR045186">
    <property type="entry name" value="Indole-3-glycerol_P_synth"/>
</dbReference>
<accession>A0A5E4LRZ0</accession>
<keyword evidence="6" id="KW-0822">Tryptophan biosynthesis</keyword>
<dbReference type="InterPro" id="IPR011060">
    <property type="entry name" value="RibuloseP-bd_barrel"/>
</dbReference>
<comment type="caution">
    <text evidence="10">The sequence shown here is derived from an EMBL/GenBank/DDBJ whole genome shotgun (WGS) entry which is preliminary data.</text>
</comment>
<reference evidence="10 11" key="1">
    <citation type="submission" date="2019-08" db="EMBL/GenBank/DDBJ databases">
        <authorList>
            <person name="Vazquez-Campos X."/>
        </authorList>
    </citation>
    <scope>NUCLEOTIDE SEQUENCE [LARGE SCALE GENOMIC DNA]</scope>
    <source>
        <strain evidence="10">LFW-283_2</strain>
    </source>
</reference>
<keyword evidence="4" id="KW-0028">Amino-acid biosynthesis</keyword>
<dbReference type="EMBL" id="CABMJJ010000009">
    <property type="protein sequence ID" value="VVC03908.1"/>
    <property type="molecule type" value="Genomic_DNA"/>
</dbReference>
<dbReference type="PANTHER" id="PTHR22854:SF2">
    <property type="entry name" value="INDOLE-3-GLYCEROL-PHOSPHATE SYNTHASE"/>
    <property type="match status" value="1"/>
</dbReference>
<dbReference type="InterPro" id="IPR013798">
    <property type="entry name" value="Indole-3-glycerol_P_synth_dom"/>
</dbReference>
<proteinExistence type="predicted"/>
<dbReference type="AlphaFoldDB" id="A0A5E4LRZ0"/>
<evidence type="ECO:0000256" key="6">
    <source>
        <dbReference type="ARBA" id="ARBA00022822"/>
    </source>
</evidence>
<evidence type="ECO:0000256" key="2">
    <source>
        <dbReference type="ARBA" id="ARBA00004696"/>
    </source>
</evidence>
<dbReference type="Pfam" id="PF00218">
    <property type="entry name" value="IGPS"/>
    <property type="match status" value="1"/>
</dbReference>
<evidence type="ECO:0000256" key="1">
    <source>
        <dbReference type="ARBA" id="ARBA00001633"/>
    </source>
</evidence>
<name>A0A5E4LRZ0_9ARCH</name>
<keyword evidence="8 10" id="KW-0456">Lyase</keyword>
<sequence>MNLLDKFIEHAEENIENGYYNIRSKAVGPKSSLVQRIRSQGFVVISEIKHASPSGEYSFDEMDVESSAMTFMKSGADAISVVVEPKIFKGNILDVPLAKKTGLPVLFKDFIIERKQIEAARNVGADAILLIVKVAKKLELDLDELIAIAHENELEVVLESYDEDEMKIALGTKADVLGINNRDLDTLKIDIERTKRILEHVGRINRPVISESGIRNAADVAFVRSAGASGVLVGTAIWRSEDIGEKIKELRGGAK</sequence>
<keyword evidence="7" id="KW-0057">Aromatic amino acid biosynthesis</keyword>
<dbReference type="GO" id="GO:0004425">
    <property type="term" value="F:indole-3-glycerol-phosphate synthase activity"/>
    <property type="evidence" value="ECO:0007669"/>
    <property type="project" value="UniProtKB-EC"/>
</dbReference>
<dbReference type="InterPro" id="IPR013785">
    <property type="entry name" value="Aldolase_TIM"/>
</dbReference>
<keyword evidence="5" id="KW-0210">Decarboxylase</keyword>
<evidence type="ECO:0000259" key="9">
    <source>
        <dbReference type="Pfam" id="PF00218"/>
    </source>
</evidence>
<dbReference type="Proteomes" id="UP000789941">
    <property type="component" value="Unassembled WGS sequence"/>
</dbReference>
<evidence type="ECO:0000313" key="11">
    <source>
        <dbReference type="Proteomes" id="UP000789941"/>
    </source>
</evidence>
<dbReference type="GO" id="GO:0000162">
    <property type="term" value="P:L-tryptophan biosynthetic process"/>
    <property type="evidence" value="ECO:0007669"/>
    <property type="project" value="UniProtKB-UniPathway"/>
</dbReference>